<dbReference type="RefSeq" id="WP_210810103.1">
    <property type="nucleotide sequence ID" value="NZ_JAGQDG010000006.1"/>
</dbReference>
<name>A0ABS5DZY3_9BURK</name>
<feature type="compositionally biased region" description="Low complexity" evidence="1">
    <location>
        <begin position="372"/>
        <end position="385"/>
    </location>
</feature>
<evidence type="ECO:0000256" key="1">
    <source>
        <dbReference type="SAM" id="MobiDB-lite"/>
    </source>
</evidence>
<feature type="compositionally biased region" description="Basic and acidic residues" evidence="1">
    <location>
        <begin position="215"/>
        <end position="224"/>
    </location>
</feature>
<comment type="caution">
    <text evidence="2">The sequence shown here is derived from an EMBL/GenBank/DDBJ whole genome shotgun (WGS) entry which is preliminary data.</text>
</comment>
<dbReference type="Proteomes" id="UP000672097">
    <property type="component" value="Unassembled WGS sequence"/>
</dbReference>
<evidence type="ECO:0000313" key="3">
    <source>
        <dbReference type="Proteomes" id="UP000672097"/>
    </source>
</evidence>
<reference evidence="2 3" key="1">
    <citation type="submission" date="2021-04" db="EMBL/GenBank/DDBJ databases">
        <title>The genome sequence of type strain Ideonella paludis KCTC 32238.</title>
        <authorList>
            <person name="Liu Y."/>
        </authorList>
    </citation>
    <scope>NUCLEOTIDE SEQUENCE [LARGE SCALE GENOMIC DNA]</scope>
    <source>
        <strain evidence="2 3">KCTC 32238</strain>
    </source>
</reference>
<evidence type="ECO:0000313" key="2">
    <source>
        <dbReference type="EMBL" id="MBQ0936715.1"/>
    </source>
</evidence>
<sequence>MPHKHPTPKPPAHAAAHAFKGLADWIEVFKAGAHTDSKGTECAFSTADLDQMVANVALGKPPAVIGHPKHDAPAYGWATLKRDGESLFAKFDDVNPSFEAGVAQGAYRNRSVAVVKDKQHGWRVRHIGWLGAAPPAIDGLKPVQFSAAEDAEAHEFASGDDERITGWALDDIAATLRAMREATIADKGLEEADRLLPEWRISSVSTAAAQLRELASKEATEDAPPRPMFTAPTPGEDHTMSLTPADLERAAQEAAAKAKAEAAAEFAAQAEELKKLKSERQGERIKLQITGWKAEGKLLPAQEAGLAEFMAAIEDGGFELTFAAPGTDTPAKKPAAEFFAEFMGRLAPQIKLGKQEDGGDPAPGQGNKTDAEVAAEARQFQAAEAAKGHTISIGQAIDHVTQRAAK</sequence>
<proteinExistence type="predicted"/>
<feature type="region of interest" description="Disordered" evidence="1">
    <location>
        <begin position="215"/>
        <end position="236"/>
    </location>
</feature>
<evidence type="ECO:0008006" key="4">
    <source>
        <dbReference type="Google" id="ProtNLM"/>
    </source>
</evidence>
<gene>
    <name evidence="2" type="ORF">KAK11_15385</name>
</gene>
<organism evidence="2 3">
    <name type="scientific">Ideonella paludis</name>
    <dbReference type="NCBI Taxonomy" id="1233411"/>
    <lineage>
        <taxon>Bacteria</taxon>
        <taxon>Pseudomonadati</taxon>
        <taxon>Pseudomonadota</taxon>
        <taxon>Betaproteobacteria</taxon>
        <taxon>Burkholderiales</taxon>
        <taxon>Sphaerotilaceae</taxon>
        <taxon>Ideonella</taxon>
    </lineage>
</organism>
<keyword evidence="3" id="KW-1185">Reference proteome</keyword>
<protein>
    <recommendedName>
        <fullName evidence="4">Peptidase</fullName>
    </recommendedName>
</protein>
<feature type="region of interest" description="Disordered" evidence="1">
    <location>
        <begin position="352"/>
        <end position="406"/>
    </location>
</feature>
<accession>A0ABS5DZY3</accession>
<dbReference type="EMBL" id="JAGQDG010000006">
    <property type="protein sequence ID" value="MBQ0936715.1"/>
    <property type="molecule type" value="Genomic_DNA"/>
</dbReference>